<dbReference type="Pfam" id="PF07332">
    <property type="entry name" value="Phage_holin_3_6"/>
    <property type="match status" value="1"/>
</dbReference>
<keyword evidence="2" id="KW-1133">Transmembrane helix</keyword>
<organism evidence="3 4">
    <name type="scientific">Nocardia callitridis</name>
    <dbReference type="NCBI Taxonomy" id="648753"/>
    <lineage>
        <taxon>Bacteria</taxon>
        <taxon>Bacillati</taxon>
        <taxon>Actinomycetota</taxon>
        <taxon>Actinomycetes</taxon>
        <taxon>Mycobacteriales</taxon>
        <taxon>Nocardiaceae</taxon>
        <taxon>Nocardia</taxon>
    </lineage>
</organism>
<dbReference type="InterPro" id="IPR009937">
    <property type="entry name" value="Phage_holin_3_6"/>
</dbReference>
<evidence type="ECO:0000256" key="2">
    <source>
        <dbReference type="SAM" id="Phobius"/>
    </source>
</evidence>
<dbReference type="RefSeq" id="WP_345499138.1">
    <property type="nucleotide sequence ID" value="NZ_BAABJM010000007.1"/>
</dbReference>
<sequence>MTATQYGATQSGHRTDNRSVSELVSDTTNQTSRLIRDEIQLARLDLQRKAKAIGLGAGLTGVGGLFAFFGLAVLVVAAVLGLAVVLPNWAAALIVAAALLLVGGLLALFGGSKIRKSLPPVPREAVEGVKTDIASVKGGRNP</sequence>
<accession>A0ABP9KVY2</accession>
<gene>
    <name evidence="3" type="ORF">GCM10023318_55590</name>
</gene>
<keyword evidence="2" id="KW-0812">Transmembrane</keyword>
<dbReference type="EMBL" id="BAABJM010000007">
    <property type="protein sequence ID" value="GAA5066919.1"/>
    <property type="molecule type" value="Genomic_DNA"/>
</dbReference>
<feature type="compositionally biased region" description="Polar residues" evidence="1">
    <location>
        <begin position="1"/>
        <end position="12"/>
    </location>
</feature>
<feature type="transmembrane region" description="Helical" evidence="2">
    <location>
        <begin position="53"/>
        <end position="83"/>
    </location>
</feature>
<evidence type="ECO:0000313" key="4">
    <source>
        <dbReference type="Proteomes" id="UP001500603"/>
    </source>
</evidence>
<protein>
    <submittedName>
        <fullName evidence="3">Phage holin family protein</fullName>
    </submittedName>
</protein>
<feature type="region of interest" description="Disordered" evidence="1">
    <location>
        <begin position="1"/>
        <end position="25"/>
    </location>
</feature>
<feature type="transmembrane region" description="Helical" evidence="2">
    <location>
        <begin position="89"/>
        <end position="109"/>
    </location>
</feature>
<keyword evidence="4" id="KW-1185">Reference proteome</keyword>
<name>A0ABP9KVY2_9NOCA</name>
<keyword evidence="2" id="KW-0472">Membrane</keyword>
<evidence type="ECO:0000256" key="1">
    <source>
        <dbReference type="SAM" id="MobiDB-lite"/>
    </source>
</evidence>
<reference evidence="4" key="1">
    <citation type="journal article" date="2019" name="Int. J. Syst. Evol. Microbiol.">
        <title>The Global Catalogue of Microorganisms (GCM) 10K type strain sequencing project: providing services to taxonomists for standard genome sequencing and annotation.</title>
        <authorList>
            <consortium name="The Broad Institute Genomics Platform"/>
            <consortium name="The Broad Institute Genome Sequencing Center for Infectious Disease"/>
            <person name="Wu L."/>
            <person name="Ma J."/>
        </authorList>
    </citation>
    <scope>NUCLEOTIDE SEQUENCE [LARGE SCALE GENOMIC DNA]</scope>
    <source>
        <strain evidence="4">JCM 18298</strain>
    </source>
</reference>
<proteinExistence type="predicted"/>
<comment type="caution">
    <text evidence="3">The sequence shown here is derived from an EMBL/GenBank/DDBJ whole genome shotgun (WGS) entry which is preliminary data.</text>
</comment>
<dbReference type="Proteomes" id="UP001500603">
    <property type="component" value="Unassembled WGS sequence"/>
</dbReference>
<evidence type="ECO:0000313" key="3">
    <source>
        <dbReference type="EMBL" id="GAA5066919.1"/>
    </source>
</evidence>